<evidence type="ECO:0008006" key="2">
    <source>
        <dbReference type="Google" id="ProtNLM"/>
    </source>
</evidence>
<sequence>MAIINYQLTTAQLNAVTVPATKQYAITNIMVCNTYDPTGASPDLHDATFTMHLIPDGDSLTNAVTTVIKVLSLPAGETFTFDSEKIVLGAGDMLSFTATSETPPGAGLTDLAVTVSYLEV</sequence>
<dbReference type="EMBL" id="UINC01053699">
    <property type="protein sequence ID" value="SVB70537.1"/>
    <property type="molecule type" value="Genomic_DNA"/>
</dbReference>
<evidence type="ECO:0000313" key="1">
    <source>
        <dbReference type="EMBL" id="SVB70537.1"/>
    </source>
</evidence>
<dbReference type="AlphaFoldDB" id="A0A382G7I3"/>
<organism evidence="1">
    <name type="scientific">marine metagenome</name>
    <dbReference type="NCBI Taxonomy" id="408172"/>
    <lineage>
        <taxon>unclassified sequences</taxon>
        <taxon>metagenomes</taxon>
        <taxon>ecological metagenomes</taxon>
    </lineage>
</organism>
<accession>A0A382G7I3</accession>
<protein>
    <recommendedName>
        <fullName evidence="2">DUF11 domain-containing protein</fullName>
    </recommendedName>
</protein>
<name>A0A382G7I3_9ZZZZ</name>
<gene>
    <name evidence="1" type="ORF">METZ01_LOCUS223391</name>
</gene>
<reference evidence="1" key="1">
    <citation type="submission" date="2018-05" db="EMBL/GenBank/DDBJ databases">
        <authorList>
            <person name="Lanie J.A."/>
            <person name="Ng W.-L."/>
            <person name="Kazmierczak K.M."/>
            <person name="Andrzejewski T.M."/>
            <person name="Davidsen T.M."/>
            <person name="Wayne K.J."/>
            <person name="Tettelin H."/>
            <person name="Glass J.I."/>
            <person name="Rusch D."/>
            <person name="Podicherti R."/>
            <person name="Tsui H.-C.T."/>
            <person name="Winkler M.E."/>
        </authorList>
    </citation>
    <scope>NUCLEOTIDE SEQUENCE</scope>
</reference>
<proteinExistence type="predicted"/>